<evidence type="ECO:0000256" key="6">
    <source>
        <dbReference type="ARBA" id="ARBA00022737"/>
    </source>
</evidence>
<proteinExistence type="predicted"/>
<accession>A0A2P8VMP3</accession>
<name>A0A2P8VMP3_9ENTR</name>
<evidence type="ECO:0000313" key="11">
    <source>
        <dbReference type="EMBL" id="PSN08826.1"/>
    </source>
</evidence>
<feature type="domain" description="4Fe-4S ferredoxin-type" evidence="10">
    <location>
        <begin position="15"/>
        <end position="45"/>
    </location>
</feature>
<keyword evidence="12" id="KW-1185">Reference proteome</keyword>
<dbReference type="InterPro" id="IPR014297">
    <property type="entry name" value="DMSO_DmsB"/>
</dbReference>
<dbReference type="Pfam" id="PF13247">
    <property type="entry name" value="Fer4_11"/>
    <property type="match status" value="1"/>
</dbReference>
<dbReference type="PROSITE" id="PS51379">
    <property type="entry name" value="4FE4S_FER_2"/>
    <property type="match status" value="2"/>
</dbReference>
<dbReference type="EMBL" id="PYEP01000002">
    <property type="protein sequence ID" value="PSN08826.1"/>
    <property type="molecule type" value="Genomic_DNA"/>
</dbReference>
<comment type="caution">
    <text evidence="11">The sequence shown here is derived from an EMBL/GenBank/DDBJ whole genome shotgun (WGS) entry which is preliminary data.</text>
</comment>
<dbReference type="GO" id="GO:0051539">
    <property type="term" value="F:4 iron, 4 sulfur cluster binding"/>
    <property type="evidence" value="ECO:0007669"/>
    <property type="project" value="UniProtKB-KW"/>
</dbReference>
<keyword evidence="7" id="KW-0249">Electron transport</keyword>
<dbReference type="Proteomes" id="UP000240212">
    <property type="component" value="Unassembled WGS sequence"/>
</dbReference>
<comment type="function">
    <text evidence="2">Electron transfer subunit of the terminal reductase during anaerobic growth on various sulfoxide and N-oxide compounds.</text>
</comment>
<evidence type="ECO:0000256" key="9">
    <source>
        <dbReference type="ARBA" id="ARBA00023014"/>
    </source>
</evidence>
<dbReference type="InterPro" id="IPR017896">
    <property type="entry name" value="4Fe4S_Fe-S-bd"/>
</dbReference>
<dbReference type="InterPro" id="IPR017900">
    <property type="entry name" value="4Fe4S_Fe_S_CS"/>
</dbReference>
<dbReference type="PANTHER" id="PTHR43177">
    <property type="entry name" value="PROTEIN NRFC"/>
    <property type="match status" value="1"/>
</dbReference>
<feature type="domain" description="4Fe-4S ferredoxin-type" evidence="10">
    <location>
        <begin position="102"/>
        <end position="131"/>
    </location>
</feature>
<keyword evidence="3" id="KW-0813">Transport</keyword>
<dbReference type="STRING" id="1388748.GCA_000463155_03275"/>
<evidence type="ECO:0000313" key="12">
    <source>
        <dbReference type="Proteomes" id="UP000240212"/>
    </source>
</evidence>
<dbReference type="Gene3D" id="3.30.70.20">
    <property type="match status" value="2"/>
</dbReference>
<evidence type="ECO:0000256" key="7">
    <source>
        <dbReference type="ARBA" id="ARBA00022982"/>
    </source>
</evidence>
<keyword evidence="6" id="KW-0677">Repeat</keyword>
<keyword evidence="9" id="KW-0411">Iron-sulfur</keyword>
<evidence type="ECO:0000256" key="8">
    <source>
        <dbReference type="ARBA" id="ARBA00023004"/>
    </source>
</evidence>
<dbReference type="CDD" id="cd16371">
    <property type="entry name" value="DMSOR_beta_like"/>
    <property type="match status" value="1"/>
</dbReference>
<dbReference type="PROSITE" id="PS00198">
    <property type="entry name" value="4FE4S_FER_1"/>
    <property type="match status" value="1"/>
</dbReference>
<dbReference type="OrthoDB" id="9779457at2"/>
<evidence type="ECO:0000256" key="3">
    <source>
        <dbReference type="ARBA" id="ARBA00022448"/>
    </source>
</evidence>
<evidence type="ECO:0000256" key="2">
    <source>
        <dbReference type="ARBA" id="ARBA00003584"/>
    </source>
</evidence>
<gene>
    <name evidence="11" type="primary">dmsB</name>
    <name evidence="11" type="ORF">C7G83_05585</name>
</gene>
<dbReference type="PANTHER" id="PTHR43177:SF5">
    <property type="entry name" value="ANAEROBIC DIMETHYL SULFOXIDE REDUCTASE CHAIN B-RELATED"/>
    <property type="match status" value="1"/>
</dbReference>
<dbReference type="InterPro" id="IPR050954">
    <property type="entry name" value="ET_IronSulfur_Cluster-Binding"/>
</dbReference>
<dbReference type="AlphaFoldDB" id="A0A2P8VMP3"/>
<reference evidence="11 12" key="1">
    <citation type="submission" date="2018-03" db="EMBL/GenBank/DDBJ databases">
        <title>Draft genome sequence of the first documented clinical Siccibacter turicensis isolate in Austria.</title>
        <authorList>
            <person name="Lepuschitz S."/>
            <person name="Pekard-Amenitsch S."/>
            <person name="Haunold R."/>
            <person name="Schill S."/>
            <person name="Mach R."/>
            <person name="Allerberger F."/>
            <person name="Ruppitsch W."/>
            <person name="Forsythe S.J."/>
        </authorList>
    </citation>
    <scope>NUCLEOTIDE SEQUENCE [LARGE SCALE GENOMIC DNA]</scope>
    <source>
        <strain evidence="11 12">6100069499-17</strain>
    </source>
</reference>
<keyword evidence="4" id="KW-0004">4Fe-4S</keyword>
<keyword evidence="5" id="KW-0479">Metal-binding</keyword>
<sequence length="209" mass="22731">MSQFKEYAPVSPTQLGFYIDSSRCSGCKACQVACKDKNDLEPGRRYRRVYEVNGGGFIPTGQGGLLNNVYAYTLSISCNHCDDPICTKNCPTTAMHKRPGDGIVRVNTDKCVGCGYCAWSCPYGAPQRNPETGQMSKCDFCIDLQAKGEKPVCVTTCPLGAIHFGPVSELRERFGALCDVKGLPDSTLTRPNLIVKPHQGAQQEGTRHA</sequence>
<dbReference type="NCBIfam" id="TIGR02951">
    <property type="entry name" value="DMSO_dmsB"/>
    <property type="match status" value="1"/>
</dbReference>
<dbReference type="SUPFAM" id="SSF54862">
    <property type="entry name" value="4Fe-4S ferredoxins"/>
    <property type="match status" value="1"/>
</dbReference>
<evidence type="ECO:0000259" key="10">
    <source>
        <dbReference type="PROSITE" id="PS51379"/>
    </source>
</evidence>
<comment type="cofactor">
    <cofactor evidence="1">
        <name>[4Fe-4S] cluster</name>
        <dbReference type="ChEBI" id="CHEBI:49883"/>
    </cofactor>
</comment>
<evidence type="ECO:0000256" key="4">
    <source>
        <dbReference type="ARBA" id="ARBA00022485"/>
    </source>
</evidence>
<organism evidence="11 12">
    <name type="scientific">Siccibacter turicensis</name>
    <dbReference type="NCBI Taxonomy" id="357233"/>
    <lineage>
        <taxon>Bacteria</taxon>
        <taxon>Pseudomonadati</taxon>
        <taxon>Pseudomonadota</taxon>
        <taxon>Gammaproteobacteria</taxon>
        <taxon>Enterobacterales</taxon>
        <taxon>Enterobacteriaceae</taxon>
        <taxon>Siccibacter</taxon>
    </lineage>
</organism>
<dbReference type="GO" id="GO:0046872">
    <property type="term" value="F:metal ion binding"/>
    <property type="evidence" value="ECO:0007669"/>
    <property type="project" value="UniProtKB-KW"/>
</dbReference>
<protein>
    <submittedName>
        <fullName evidence="11">Dimethylsulfoxide reductase, chain B</fullName>
    </submittedName>
</protein>
<evidence type="ECO:0000256" key="1">
    <source>
        <dbReference type="ARBA" id="ARBA00001966"/>
    </source>
</evidence>
<dbReference type="RefSeq" id="WP_106876532.1">
    <property type="nucleotide sequence ID" value="NZ_JAXCWX010000001.1"/>
</dbReference>
<keyword evidence="8" id="KW-0408">Iron</keyword>
<evidence type="ECO:0000256" key="5">
    <source>
        <dbReference type="ARBA" id="ARBA00022723"/>
    </source>
</evidence>